<dbReference type="PRINTS" id="PR00452">
    <property type="entry name" value="SH3DOMAIN"/>
</dbReference>
<feature type="non-terminal residue" evidence="5">
    <location>
        <position position="69"/>
    </location>
</feature>
<dbReference type="PANTHER" id="PTHR14167:SF76">
    <property type="entry name" value="ENDOPHILIN B, ISOFORM A"/>
    <property type="match status" value="1"/>
</dbReference>
<gene>
    <name evidence="5" type="ORF">NEOLI_004202</name>
</gene>
<dbReference type="Proteomes" id="UP000186594">
    <property type="component" value="Unassembled WGS sequence"/>
</dbReference>
<dbReference type="PANTHER" id="PTHR14167">
    <property type="entry name" value="SH3 DOMAIN-CONTAINING"/>
    <property type="match status" value="1"/>
</dbReference>
<dbReference type="Pfam" id="PF14604">
    <property type="entry name" value="SH3_9"/>
    <property type="match status" value="1"/>
</dbReference>
<keyword evidence="1 2" id="KW-0728">SH3 domain</keyword>
<organism evidence="5 6">
    <name type="scientific">Neolecta irregularis (strain DAH-3)</name>
    <dbReference type="NCBI Taxonomy" id="1198029"/>
    <lineage>
        <taxon>Eukaryota</taxon>
        <taxon>Fungi</taxon>
        <taxon>Dikarya</taxon>
        <taxon>Ascomycota</taxon>
        <taxon>Taphrinomycotina</taxon>
        <taxon>Neolectales</taxon>
        <taxon>Neolectaceae</taxon>
        <taxon>Neolecta</taxon>
    </lineage>
</organism>
<dbReference type="GO" id="GO:0016020">
    <property type="term" value="C:membrane"/>
    <property type="evidence" value="ECO:0007669"/>
    <property type="project" value="TreeGrafter"/>
</dbReference>
<dbReference type="PROSITE" id="PS50002">
    <property type="entry name" value="SH3"/>
    <property type="match status" value="1"/>
</dbReference>
<evidence type="ECO:0000256" key="2">
    <source>
        <dbReference type="PROSITE-ProRule" id="PRU00192"/>
    </source>
</evidence>
<proteinExistence type="predicted"/>
<dbReference type="STRING" id="1198029.A0A1U7LR40"/>
<feature type="domain" description="SH3" evidence="4">
    <location>
        <begin position="6"/>
        <end position="69"/>
    </location>
</feature>
<dbReference type="Gene3D" id="2.30.30.40">
    <property type="entry name" value="SH3 Domains"/>
    <property type="match status" value="1"/>
</dbReference>
<protein>
    <submittedName>
        <fullName evidence="5">Actin cytoskeleton-regulatory complex protein SLA1</fullName>
    </submittedName>
</protein>
<comment type="caution">
    <text evidence="5">The sequence shown here is derived from an EMBL/GenBank/DDBJ whole genome shotgun (WGS) entry which is preliminary data.</text>
</comment>
<dbReference type="AlphaFoldDB" id="A0A1U7LR40"/>
<dbReference type="SUPFAM" id="SSF50044">
    <property type="entry name" value="SH3-domain"/>
    <property type="match status" value="1"/>
</dbReference>
<keyword evidence="6" id="KW-1185">Reference proteome</keyword>
<evidence type="ECO:0000313" key="5">
    <source>
        <dbReference type="EMBL" id="OLL25099.1"/>
    </source>
</evidence>
<feature type="region of interest" description="Disordered" evidence="3">
    <location>
        <begin position="45"/>
        <end position="69"/>
    </location>
</feature>
<evidence type="ECO:0000256" key="1">
    <source>
        <dbReference type="ARBA" id="ARBA00022443"/>
    </source>
</evidence>
<evidence type="ECO:0000259" key="4">
    <source>
        <dbReference type="PROSITE" id="PS50002"/>
    </source>
</evidence>
<dbReference type="GO" id="GO:0061024">
    <property type="term" value="P:membrane organization"/>
    <property type="evidence" value="ECO:0007669"/>
    <property type="project" value="TreeGrafter"/>
</dbReference>
<dbReference type="InterPro" id="IPR001452">
    <property type="entry name" value="SH3_domain"/>
</dbReference>
<evidence type="ECO:0000256" key="3">
    <source>
        <dbReference type="SAM" id="MobiDB-lite"/>
    </source>
</evidence>
<sequence length="69" mass="7579">MAASGLFVGIARAIYAYAAQTPDELSIDEDHVVYVIEKGDDDWWKVKRKPAPGQDEGPSGLVPSNYLEQ</sequence>
<dbReference type="EMBL" id="LXFE01000505">
    <property type="protein sequence ID" value="OLL25099.1"/>
    <property type="molecule type" value="Genomic_DNA"/>
</dbReference>
<accession>A0A1U7LR40</accession>
<reference evidence="5 6" key="1">
    <citation type="submission" date="2016-04" db="EMBL/GenBank/DDBJ databases">
        <title>Evolutionary innovation and constraint leading to complex multicellularity in the Ascomycota.</title>
        <authorList>
            <person name="Cisse O."/>
            <person name="Nguyen A."/>
            <person name="Hewitt D.A."/>
            <person name="Jedd G."/>
            <person name="Stajich J.E."/>
        </authorList>
    </citation>
    <scope>NUCLEOTIDE SEQUENCE [LARGE SCALE GENOMIC DNA]</scope>
    <source>
        <strain evidence="5 6">DAH-3</strain>
    </source>
</reference>
<evidence type="ECO:0000313" key="6">
    <source>
        <dbReference type="Proteomes" id="UP000186594"/>
    </source>
</evidence>
<dbReference type="SMART" id="SM00326">
    <property type="entry name" value="SH3"/>
    <property type="match status" value="1"/>
</dbReference>
<name>A0A1U7LR40_NEOID</name>
<dbReference type="InterPro" id="IPR036028">
    <property type="entry name" value="SH3-like_dom_sf"/>
</dbReference>
<dbReference type="InterPro" id="IPR050384">
    <property type="entry name" value="Endophilin_SH3RF"/>
</dbReference>
<dbReference type="OrthoDB" id="3935329at2759"/>